<evidence type="ECO:0000313" key="1">
    <source>
        <dbReference type="EMBL" id="MBU5491298.1"/>
    </source>
</evidence>
<organism evidence="1 2">
    <name type="scientific">Butyricicoccus intestinisimiae</name>
    <dbReference type="NCBI Taxonomy" id="2841509"/>
    <lineage>
        <taxon>Bacteria</taxon>
        <taxon>Bacillati</taxon>
        <taxon>Bacillota</taxon>
        <taxon>Clostridia</taxon>
        <taxon>Eubacteriales</taxon>
        <taxon>Butyricicoccaceae</taxon>
        <taxon>Butyricicoccus</taxon>
    </lineage>
</organism>
<sequence>MSLLTSCQHTFTDLEQNIEEVVERKQRKVFYQDSAPTEDLQVGDVWFDTSQDKSKGGMYHWDGSQWVIHQIGTTSIKDGCISTDQLDAKAVTSRTVNTDELFSTEINATNMHLSGDSTIEGKVSATSFVAYDTIALYQSNYKGQLDVIKYQDTSSGHYDIQLGERTGTSFSHVVGGTGGTTSMSMGNFDIKPNCDFNGSVIFHQPVSTFSSLTLSDTASFHGTAAFNSDVKRNGFDVASKYIHDSAKKDPGIWHVERFSDGYLRLVGRIPVTNLACNIQMGSLYRSNNAFKPSWYNYCYGFTDDPVVHIQFYSTNNNGAFFWPADKAGKVTPPTGYLVRHASGTVSGYLHITAEGMGNYPTTSTT</sequence>
<evidence type="ECO:0000313" key="2">
    <source>
        <dbReference type="Proteomes" id="UP000783588"/>
    </source>
</evidence>
<name>A0ABS6EUD9_9FIRM</name>
<dbReference type="RefSeq" id="WP_216471011.1">
    <property type="nucleotide sequence ID" value="NZ_JAHLQI010000007.1"/>
</dbReference>
<keyword evidence="2" id="KW-1185">Reference proteome</keyword>
<dbReference type="EMBL" id="JAHLQI010000007">
    <property type="protein sequence ID" value="MBU5491298.1"/>
    <property type="molecule type" value="Genomic_DNA"/>
</dbReference>
<proteinExistence type="predicted"/>
<dbReference type="Proteomes" id="UP000783588">
    <property type="component" value="Unassembled WGS sequence"/>
</dbReference>
<gene>
    <name evidence="1" type="ORF">KQI75_11835</name>
</gene>
<accession>A0ABS6EUD9</accession>
<comment type="caution">
    <text evidence="1">The sequence shown here is derived from an EMBL/GenBank/DDBJ whole genome shotgun (WGS) entry which is preliminary data.</text>
</comment>
<protein>
    <submittedName>
        <fullName evidence="1">Uncharacterized protein</fullName>
    </submittedName>
</protein>
<reference evidence="1 2" key="1">
    <citation type="submission" date="2021-06" db="EMBL/GenBank/DDBJ databases">
        <authorList>
            <person name="Sun Q."/>
            <person name="Li D."/>
        </authorList>
    </citation>
    <scope>NUCLEOTIDE SEQUENCE [LARGE SCALE GENOMIC DNA]</scope>
    <source>
        <strain evidence="1 2">MSJd-7</strain>
    </source>
</reference>